<evidence type="ECO:0000256" key="2">
    <source>
        <dbReference type="SAM" id="Phobius"/>
    </source>
</evidence>
<dbReference type="InterPro" id="IPR036388">
    <property type="entry name" value="WH-like_DNA-bd_sf"/>
</dbReference>
<feature type="transmembrane region" description="Helical" evidence="2">
    <location>
        <begin position="734"/>
        <end position="755"/>
    </location>
</feature>
<evidence type="ECO:0000313" key="4">
    <source>
        <dbReference type="EMBL" id="TMM59534.1"/>
    </source>
</evidence>
<evidence type="ECO:0000259" key="3">
    <source>
        <dbReference type="SMART" id="SM00421"/>
    </source>
</evidence>
<keyword evidence="2" id="KW-0812">Transmembrane</keyword>
<dbReference type="InterPro" id="IPR000792">
    <property type="entry name" value="Tscrpt_reg_LuxR_C"/>
</dbReference>
<protein>
    <submittedName>
        <fullName evidence="4">Two component regulator three y domain-containing protein</fullName>
    </submittedName>
</protein>
<organism evidence="4 5">
    <name type="scientific">Maribacter algarum</name>
    <name type="common">ex Zhang et al. 2020</name>
    <dbReference type="NCBI Taxonomy" id="2578118"/>
    <lineage>
        <taxon>Bacteria</taxon>
        <taxon>Pseudomonadati</taxon>
        <taxon>Bacteroidota</taxon>
        <taxon>Flavobacteriia</taxon>
        <taxon>Flavobacteriales</taxon>
        <taxon>Flavobacteriaceae</taxon>
        <taxon>Maribacter</taxon>
    </lineage>
</organism>
<dbReference type="InterPro" id="IPR016032">
    <property type="entry name" value="Sig_transdc_resp-reg_C-effctor"/>
</dbReference>
<keyword evidence="1" id="KW-0175">Coiled coil</keyword>
<sequence length="937" mass="107423">MLRYIWILFIFALLASQKLVIAQELPPIENFSPIDYGAENQNWGISQSKQKNIYAANNGGLLEFNGAVWKLYGSPNGSTIRSVKALDNTVYTGCYMEFGFWEKNAVGDLEYTSISNGLTFPLLEDEEFWNIVELDEWVLFQSLERIYIYNTSDKTIKVIDSKSTKAHMFNFNGTIYFHSTENGLFKIENGKSVLVSDDPILKNSIITGIFAIENKPLLVTEEGEFYFMVNGSLIEWKTSLKQQSTLINVYSSLQLDDDSIVLGTISNGILHIDKEGKTLQKINQEKGLNNNTVLSLFEDTENNLWLALDNGISVVNIDSPFNEYIDKNGKLGVVYASAIFNDYLYLGTNQGLFYKPVNSDEDFRFVKGTEGQVWLLKVINITLFCGHNKGTFKIEQDRAELISDFPGTWDMKPIPSHNNLLLQGNFNGLSVLEKLNGKWTLRNEVEGFDISSRFFEFVGENRIVVNRELKGVFKLNLSKDYRKVVKVENEVSKGVGASLVTYLDDILYTCDNGIFKYNSSQAKFVLDTLLTNAFYEGSDNPIGIFIPDEKSKRLWCFTSHSIAYASPGKFDANSEINKIAIPAYVRKNLGVLGFESLTPLGDEKYLVGISNGYLTVDLNKLASKEYQVLINSISNKTSDSAKEKVSKENNAHFEFSKNNLFFSYNVPEFDKYTEVNYQYQLEGIYDVWSDWSRTSNISFENLPFGNYEFKVRAKIGGHLSMNTATYAFRIERPWYLSNFAIFIYVLGFVLLSLLIHRLYKNYYKKQREQLLNENKKKLKRKKLKSQKKIIQIKNEKLREEVESKNRELAISTMSIIKKNEFLNAIKDQLKGSEENPQVKSVIRTIDRNINNSDDWKFFEDAFNNADKDFLKKVKNTHPGLTANDLRLCAYLRLNLSSKEIAPLLNISVRSVEVKRYRLRKKMNLPHEDGLTDYIMEI</sequence>
<evidence type="ECO:0000313" key="5">
    <source>
        <dbReference type="Proteomes" id="UP000310314"/>
    </source>
</evidence>
<dbReference type="GO" id="GO:0003677">
    <property type="term" value="F:DNA binding"/>
    <property type="evidence" value="ECO:0007669"/>
    <property type="project" value="InterPro"/>
</dbReference>
<reference evidence="4 5" key="1">
    <citation type="submission" date="2019-05" db="EMBL/GenBank/DDBJ databases">
        <authorList>
            <person name="Zhang J.-Y."/>
            <person name="Feg X."/>
            <person name="Du Z.-J."/>
        </authorList>
    </citation>
    <scope>NUCLEOTIDE SEQUENCE [LARGE SCALE GENOMIC DNA]</scope>
    <source>
        <strain evidence="4 5">RZ26</strain>
    </source>
</reference>
<dbReference type="Gene3D" id="2.60.40.10">
    <property type="entry name" value="Immunoglobulins"/>
    <property type="match status" value="1"/>
</dbReference>
<dbReference type="EMBL" id="VATY01000001">
    <property type="protein sequence ID" value="TMM59534.1"/>
    <property type="molecule type" value="Genomic_DNA"/>
</dbReference>
<dbReference type="InterPro" id="IPR015943">
    <property type="entry name" value="WD40/YVTN_repeat-like_dom_sf"/>
</dbReference>
<dbReference type="SUPFAM" id="SSF101898">
    <property type="entry name" value="NHL repeat"/>
    <property type="match status" value="1"/>
</dbReference>
<dbReference type="Gene3D" id="2.130.10.10">
    <property type="entry name" value="YVTN repeat-like/Quinoprotein amine dehydrogenase"/>
    <property type="match status" value="1"/>
</dbReference>
<keyword evidence="2" id="KW-0472">Membrane</keyword>
<dbReference type="InterPro" id="IPR013783">
    <property type="entry name" value="Ig-like_fold"/>
</dbReference>
<comment type="caution">
    <text evidence="4">The sequence shown here is derived from an EMBL/GenBank/DDBJ whole genome shotgun (WGS) entry which is preliminary data.</text>
</comment>
<dbReference type="Gene3D" id="1.10.10.10">
    <property type="entry name" value="Winged helix-like DNA-binding domain superfamily/Winged helix DNA-binding domain"/>
    <property type="match status" value="1"/>
</dbReference>
<accession>A0A5S3QNQ9</accession>
<feature type="coiled-coil region" evidence="1">
    <location>
        <begin position="768"/>
        <end position="807"/>
    </location>
</feature>
<gene>
    <name evidence="4" type="ORF">FEE95_00425</name>
</gene>
<dbReference type="InterPro" id="IPR011123">
    <property type="entry name" value="Y_Y_Y"/>
</dbReference>
<name>A0A5S3QNQ9_9FLAO</name>
<keyword evidence="5" id="KW-1185">Reference proteome</keyword>
<proteinExistence type="predicted"/>
<dbReference type="OrthoDB" id="1090267at2"/>
<keyword evidence="2" id="KW-1133">Transmembrane helix</keyword>
<dbReference type="GO" id="GO:0006355">
    <property type="term" value="P:regulation of DNA-templated transcription"/>
    <property type="evidence" value="ECO:0007669"/>
    <property type="project" value="InterPro"/>
</dbReference>
<dbReference type="Proteomes" id="UP000310314">
    <property type="component" value="Unassembled WGS sequence"/>
</dbReference>
<dbReference type="SUPFAM" id="SSF46894">
    <property type="entry name" value="C-terminal effector domain of the bipartite response regulators"/>
    <property type="match status" value="1"/>
</dbReference>
<dbReference type="SMART" id="SM00421">
    <property type="entry name" value="HTH_LUXR"/>
    <property type="match status" value="1"/>
</dbReference>
<feature type="domain" description="HTH luxR-type" evidence="3">
    <location>
        <begin position="877"/>
        <end position="934"/>
    </location>
</feature>
<dbReference type="AlphaFoldDB" id="A0A5S3QNQ9"/>
<evidence type="ECO:0000256" key="1">
    <source>
        <dbReference type="SAM" id="Coils"/>
    </source>
</evidence>
<dbReference type="Pfam" id="PF07495">
    <property type="entry name" value="Y_Y_Y"/>
    <property type="match status" value="1"/>
</dbReference>